<protein>
    <submittedName>
        <fullName evidence="1">Uncharacterized protein</fullName>
    </submittedName>
</protein>
<keyword evidence="2" id="KW-1185">Reference proteome</keyword>
<accession>A0ABS5TM92</accession>
<proteinExistence type="predicted"/>
<dbReference type="EMBL" id="JAHBAY010000011">
    <property type="protein sequence ID" value="MBT0772120.1"/>
    <property type="molecule type" value="Genomic_DNA"/>
</dbReference>
<name>A0ABS5TM92_9ACTN</name>
<sequence length="87" mass="10079">MAAQPPPRTKRWIPDREASMITNLRHQLAERRIVRQRSRRLAEELASYSTPAERQELDAILGRHTDAEIAELESVLNRQATDRALHL</sequence>
<evidence type="ECO:0000313" key="2">
    <source>
        <dbReference type="Proteomes" id="UP001197247"/>
    </source>
</evidence>
<evidence type="ECO:0000313" key="1">
    <source>
        <dbReference type="EMBL" id="MBT0772120.1"/>
    </source>
</evidence>
<dbReference type="Proteomes" id="UP001197247">
    <property type="component" value="Unassembled WGS sequence"/>
</dbReference>
<organism evidence="1 2">
    <name type="scientific">Kineosporia corallincola</name>
    <dbReference type="NCBI Taxonomy" id="2835133"/>
    <lineage>
        <taxon>Bacteria</taxon>
        <taxon>Bacillati</taxon>
        <taxon>Actinomycetota</taxon>
        <taxon>Actinomycetes</taxon>
        <taxon>Kineosporiales</taxon>
        <taxon>Kineosporiaceae</taxon>
        <taxon>Kineosporia</taxon>
    </lineage>
</organism>
<comment type="caution">
    <text evidence="1">The sequence shown here is derived from an EMBL/GenBank/DDBJ whole genome shotgun (WGS) entry which is preliminary data.</text>
</comment>
<gene>
    <name evidence="1" type="ORF">KIH74_24465</name>
</gene>
<reference evidence="1 2" key="1">
    <citation type="submission" date="2021-05" db="EMBL/GenBank/DDBJ databases">
        <title>Kineosporia and Streptomyces sp. nov. two new marine actinobacteria isolated from Coral.</title>
        <authorList>
            <person name="Buangrab K."/>
            <person name="Sutthacheep M."/>
            <person name="Yeemin T."/>
            <person name="Harunari E."/>
            <person name="Igarashi Y."/>
            <person name="Kanchanasin P."/>
            <person name="Tanasupawat S."/>
            <person name="Phongsopitanun W."/>
        </authorList>
    </citation>
    <scope>NUCLEOTIDE SEQUENCE [LARGE SCALE GENOMIC DNA]</scope>
    <source>
        <strain evidence="1 2">J2-2</strain>
    </source>
</reference>